<accession>A0AAU9U837</accession>
<gene>
    <name evidence="1" type="ORF">EEDITHA_LOCUS9487</name>
</gene>
<protein>
    <submittedName>
        <fullName evidence="1">Uncharacterized protein</fullName>
    </submittedName>
</protein>
<dbReference type="AlphaFoldDB" id="A0AAU9U837"/>
<reference evidence="1" key="1">
    <citation type="submission" date="2022-03" db="EMBL/GenBank/DDBJ databases">
        <authorList>
            <person name="Tunstrom K."/>
        </authorList>
    </citation>
    <scope>NUCLEOTIDE SEQUENCE</scope>
</reference>
<dbReference type="Proteomes" id="UP001153954">
    <property type="component" value="Unassembled WGS sequence"/>
</dbReference>
<dbReference type="EMBL" id="CAKOGL010000013">
    <property type="protein sequence ID" value="CAH2093864.1"/>
    <property type="molecule type" value="Genomic_DNA"/>
</dbReference>
<comment type="caution">
    <text evidence="1">The sequence shown here is derived from an EMBL/GenBank/DDBJ whole genome shotgun (WGS) entry which is preliminary data.</text>
</comment>
<organism evidence="1 2">
    <name type="scientific">Euphydryas editha</name>
    <name type="common">Edith's checkerspot</name>
    <dbReference type="NCBI Taxonomy" id="104508"/>
    <lineage>
        <taxon>Eukaryota</taxon>
        <taxon>Metazoa</taxon>
        <taxon>Ecdysozoa</taxon>
        <taxon>Arthropoda</taxon>
        <taxon>Hexapoda</taxon>
        <taxon>Insecta</taxon>
        <taxon>Pterygota</taxon>
        <taxon>Neoptera</taxon>
        <taxon>Endopterygota</taxon>
        <taxon>Lepidoptera</taxon>
        <taxon>Glossata</taxon>
        <taxon>Ditrysia</taxon>
        <taxon>Papilionoidea</taxon>
        <taxon>Nymphalidae</taxon>
        <taxon>Nymphalinae</taxon>
        <taxon>Euphydryas</taxon>
    </lineage>
</organism>
<keyword evidence="2" id="KW-1185">Reference proteome</keyword>
<name>A0AAU9U837_EUPED</name>
<evidence type="ECO:0000313" key="2">
    <source>
        <dbReference type="Proteomes" id="UP001153954"/>
    </source>
</evidence>
<proteinExistence type="predicted"/>
<evidence type="ECO:0000313" key="1">
    <source>
        <dbReference type="EMBL" id="CAH2093864.1"/>
    </source>
</evidence>
<sequence length="99" mass="11535">MAATLLVNDPPWELQAEVLGEVYRFRSSLRCKGQVSSADQTAPIRAQAQRALIQWWKEDLESIRPHLRRWVRRRHGVLTFRLADRHLPGTDALVCFCRI</sequence>